<dbReference type="NCBIfam" id="TIGR03083">
    <property type="entry name" value="maleylpyruvate isomerase family mycothiol-dependent enzyme"/>
    <property type="match status" value="1"/>
</dbReference>
<organism evidence="2 3">
    <name type="scientific">Amycolatopsis umgeniensis</name>
    <dbReference type="NCBI Taxonomy" id="336628"/>
    <lineage>
        <taxon>Bacteria</taxon>
        <taxon>Bacillati</taxon>
        <taxon>Actinomycetota</taxon>
        <taxon>Actinomycetes</taxon>
        <taxon>Pseudonocardiales</taxon>
        <taxon>Pseudonocardiaceae</taxon>
        <taxon>Amycolatopsis</taxon>
    </lineage>
</organism>
<evidence type="ECO:0000313" key="3">
    <source>
        <dbReference type="Proteomes" id="UP000580861"/>
    </source>
</evidence>
<dbReference type="InterPro" id="IPR034660">
    <property type="entry name" value="DinB/YfiT-like"/>
</dbReference>
<dbReference type="GO" id="GO:0046872">
    <property type="term" value="F:metal ion binding"/>
    <property type="evidence" value="ECO:0007669"/>
    <property type="project" value="InterPro"/>
</dbReference>
<dbReference type="AlphaFoldDB" id="A0A841B0D2"/>
<keyword evidence="3" id="KW-1185">Reference proteome</keyword>
<sequence>MTETKEIVDRYQRTQDGFDAVLAAVPAGRWDAASACDHWTVRDVTGHVIWGVEVLRRHAAGEEYTVRNGPAGSETPGELAGEDPLAEWRATREATDAVVTDEFLDRPAPAWYLANRPDVTVTDYLALLTFDTLVHTWDVGSALGVDVTMEADIVAPSFSLARLIISRTPGTFGPKVKPAPGADQQTRFLAFLGRSA</sequence>
<protein>
    <submittedName>
        <fullName evidence="2">Uncharacterized protein (TIGR03086 family)</fullName>
    </submittedName>
</protein>
<comment type="caution">
    <text evidence="2">The sequence shown here is derived from an EMBL/GenBank/DDBJ whole genome shotgun (WGS) entry which is preliminary data.</text>
</comment>
<dbReference type="EMBL" id="JACHMX010000001">
    <property type="protein sequence ID" value="MBB5852533.1"/>
    <property type="molecule type" value="Genomic_DNA"/>
</dbReference>
<accession>A0A841B0D2</accession>
<dbReference type="SUPFAM" id="SSF109854">
    <property type="entry name" value="DinB/YfiT-like putative metalloenzymes"/>
    <property type="match status" value="1"/>
</dbReference>
<dbReference type="NCBIfam" id="TIGR03086">
    <property type="entry name" value="TIGR03086 family metal-binding protein"/>
    <property type="match status" value="1"/>
</dbReference>
<evidence type="ECO:0000259" key="1">
    <source>
        <dbReference type="Pfam" id="PF11716"/>
    </source>
</evidence>
<reference evidence="2 3" key="1">
    <citation type="submission" date="2020-08" db="EMBL/GenBank/DDBJ databases">
        <title>Sequencing the genomes of 1000 actinobacteria strains.</title>
        <authorList>
            <person name="Klenk H.-P."/>
        </authorList>
    </citation>
    <scope>NUCLEOTIDE SEQUENCE [LARGE SCALE GENOMIC DNA]</scope>
    <source>
        <strain evidence="2 3">DSM 45272</strain>
    </source>
</reference>
<gene>
    <name evidence="2" type="ORF">HDA45_002620</name>
</gene>
<dbReference type="InterPro" id="IPR024344">
    <property type="entry name" value="MDMPI_metal-binding"/>
</dbReference>
<dbReference type="InterPro" id="IPR017517">
    <property type="entry name" value="Maleyloyr_isom"/>
</dbReference>
<dbReference type="InterPro" id="IPR017520">
    <property type="entry name" value="CHP03086"/>
</dbReference>
<proteinExistence type="predicted"/>
<dbReference type="Proteomes" id="UP000580861">
    <property type="component" value="Unassembled WGS sequence"/>
</dbReference>
<feature type="domain" description="Mycothiol-dependent maleylpyruvate isomerase metal-binding" evidence="1">
    <location>
        <begin position="16"/>
        <end position="139"/>
    </location>
</feature>
<dbReference type="Gene3D" id="1.20.120.450">
    <property type="entry name" value="dinb family like domain"/>
    <property type="match status" value="1"/>
</dbReference>
<evidence type="ECO:0000313" key="2">
    <source>
        <dbReference type="EMBL" id="MBB5852533.1"/>
    </source>
</evidence>
<dbReference type="RefSeq" id="WP_184895036.1">
    <property type="nucleotide sequence ID" value="NZ_JACHMX010000001.1"/>
</dbReference>
<dbReference type="Pfam" id="PF11716">
    <property type="entry name" value="MDMPI_N"/>
    <property type="match status" value="1"/>
</dbReference>
<name>A0A841B0D2_9PSEU</name>